<sequence>MIGVPQCGGSNRSPSQTVLLPPTEHENSPIPVALFCGSDLSTLAELRAHLQCGIPVIVLQDGSELCAILNSSWLLYRSSAFHFESWLQWLDLELRSLAPLSQLHGDNLLEEAKENIVALLAAGCGETPLLAFMLVEQVSNFCSYSSVKPRTAISRWPRNI</sequence>
<organism evidence="2 3">
    <name type="scientific">Gongylonema pulchrum</name>
    <dbReference type="NCBI Taxonomy" id="637853"/>
    <lineage>
        <taxon>Eukaryota</taxon>
        <taxon>Metazoa</taxon>
        <taxon>Ecdysozoa</taxon>
        <taxon>Nematoda</taxon>
        <taxon>Chromadorea</taxon>
        <taxon>Rhabditida</taxon>
        <taxon>Spirurina</taxon>
        <taxon>Spiruromorpha</taxon>
        <taxon>Spiruroidea</taxon>
        <taxon>Gongylonematidae</taxon>
        <taxon>Gongylonema</taxon>
    </lineage>
</organism>
<dbReference type="OrthoDB" id="5864198at2759"/>
<gene>
    <name evidence="2" type="ORF">GPUH_LOCUS4583</name>
</gene>
<dbReference type="EMBL" id="UYRT01008815">
    <property type="protein sequence ID" value="VDK46010.1"/>
    <property type="molecule type" value="Genomic_DNA"/>
</dbReference>
<feature type="region of interest" description="Disordered" evidence="1">
    <location>
        <begin position="1"/>
        <end position="22"/>
    </location>
</feature>
<keyword evidence="3" id="KW-1185">Reference proteome</keyword>
<name>A0A3P6QQT9_9BILA</name>
<dbReference type="Proteomes" id="UP000271098">
    <property type="component" value="Unassembled WGS sequence"/>
</dbReference>
<evidence type="ECO:0000313" key="3">
    <source>
        <dbReference type="Proteomes" id="UP000271098"/>
    </source>
</evidence>
<dbReference type="AlphaFoldDB" id="A0A3P6QQT9"/>
<proteinExistence type="predicted"/>
<accession>A0A3P6QQT9</accession>
<protein>
    <submittedName>
        <fullName evidence="2">Uncharacterized protein</fullName>
    </submittedName>
</protein>
<feature type="compositionally biased region" description="Polar residues" evidence="1">
    <location>
        <begin position="8"/>
        <end position="18"/>
    </location>
</feature>
<evidence type="ECO:0000313" key="2">
    <source>
        <dbReference type="EMBL" id="VDK46010.1"/>
    </source>
</evidence>
<reference evidence="2 3" key="1">
    <citation type="submission" date="2018-11" db="EMBL/GenBank/DDBJ databases">
        <authorList>
            <consortium name="Pathogen Informatics"/>
        </authorList>
    </citation>
    <scope>NUCLEOTIDE SEQUENCE [LARGE SCALE GENOMIC DNA]</scope>
</reference>
<evidence type="ECO:0000256" key="1">
    <source>
        <dbReference type="SAM" id="MobiDB-lite"/>
    </source>
</evidence>